<evidence type="ECO:0000256" key="1">
    <source>
        <dbReference type="SAM" id="MobiDB-lite"/>
    </source>
</evidence>
<sequence>MPMGWSPFGYGQYNMPYLPYQSLGQVGYPAATPSQPQNQPNYPIGGASQGHRDIDPLQLKLH</sequence>
<accession>A0A0E9WWD5</accession>
<evidence type="ECO:0000313" key="2">
    <source>
        <dbReference type="EMBL" id="JAH94679.1"/>
    </source>
</evidence>
<dbReference type="AlphaFoldDB" id="A0A0E9WWD5"/>
<reference evidence="2" key="1">
    <citation type="submission" date="2014-11" db="EMBL/GenBank/DDBJ databases">
        <authorList>
            <person name="Amaro Gonzalez C."/>
        </authorList>
    </citation>
    <scope>NUCLEOTIDE SEQUENCE</scope>
</reference>
<feature type="compositionally biased region" description="Polar residues" evidence="1">
    <location>
        <begin position="32"/>
        <end position="41"/>
    </location>
</feature>
<dbReference type="EMBL" id="GBXM01013898">
    <property type="protein sequence ID" value="JAH94679.1"/>
    <property type="molecule type" value="Transcribed_RNA"/>
</dbReference>
<protein>
    <submittedName>
        <fullName evidence="2">Uncharacterized protein</fullName>
    </submittedName>
</protein>
<organism evidence="2">
    <name type="scientific">Anguilla anguilla</name>
    <name type="common">European freshwater eel</name>
    <name type="synonym">Muraena anguilla</name>
    <dbReference type="NCBI Taxonomy" id="7936"/>
    <lineage>
        <taxon>Eukaryota</taxon>
        <taxon>Metazoa</taxon>
        <taxon>Chordata</taxon>
        <taxon>Craniata</taxon>
        <taxon>Vertebrata</taxon>
        <taxon>Euteleostomi</taxon>
        <taxon>Actinopterygii</taxon>
        <taxon>Neopterygii</taxon>
        <taxon>Teleostei</taxon>
        <taxon>Anguilliformes</taxon>
        <taxon>Anguillidae</taxon>
        <taxon>Anguilla</taxon>
    </lineage>
</organism>
<reference evidence="2" key="2">
    <citation type="journal article" date="2015" name="Fish Shellfish Immunol.">
        <title>Early steps in the European eel (Anguilla anguilla)-Vibrio vulnificus interaction in the gills: Role of the RtxA13 toxin.</title>
        <authorList>
            <person name="Callol A."/>
            <person name="Pajuelo D."/>
            <person name="Ebbesson L."/>
            <person name="Teles M."/>
            <person name="MacKenzie S."/>
            <person name="Amaro C."/>
        </authorList>
    </citation>
    <scope>NUCLEOTIDE SEQUENCE</scope>
</reference>
<feature type="region of interest" description="Disordered" evidence="1">
    <location>
        <begin position="27"/>
        <end position="62"/>
    </location>
</feature>
<name>A0A0E9WWD5_ANGAN</name>
<proteinExistence type="predicted"/>